<keyword evidence="3" id="KW-1185">Reference proteome</keyword>
<dbReference type="AlphaFoldDB" id="A0A250XQE2"/>
<feature type="compositionally biased region" description="Low complexity" evidence="1">
    <location>
        <begin position="1"/>
        <end position="15"/>
    </location>
</feature>
<evidence type="ECO:0000256" key="1">
    <source>
        <dbReference type="SAM" id="MobiDB-lite"/>
    </source>
</evidence>
<proteinExistence type="predicted"/>
<name>A0A250XQE2_9CHLO</name>
<evidence type="ECO:0000313" key="2">
    <source>
        <dbReference type="EMBL" id="GAX85291.1"/>
    </source>
</evidence>
<reference evidence="2 3" key="1">
    <citation type="submission" date="2017-08" db="EMBL/GenBank/DDBJ databases">
        <title>Acidophilic green algal genome provides insights into adaptation to an acidic environment.</title>
        <authorList>
            <person name="Hirooka S."/>
            <person name="Hirose Y."/>
            <person name="Kanesaki Y."/>
            <person name="Higuchi S."/>
            <person name="Fujiwara T."/>
            <person name="Onuma R."/>
            <person name="Era A."/>
            <person name="Ohbayashi R."/>
            <person name="Uzuka A."/>
            <person name="Nozaki H."/>
            <person name="Yoshikawa H."/>
            <person name="Miyagishima S.Y."/>
        </authorList>
    </citation>
    <scope>NUCLEOTIDE SEQUENCE [LARGE SCALE GENOMIC DNA]</scope>
    <source>
        <strain evidence="2 3">NIES-2499</strain>
    </source>
</reference>
<gene>
    <name evidence="2" type="ORF">CEUSTIGMA_g12708.t1</name>
</gene>
<sequence>MMTHRSSASSSTYRAASHHHYQQRDSRPDDPMELGAISTERHHQSNRFVSNRSATPGPSHRRSTTPAPPPRTSTAGLTKLTDADRHHLLLPQKTRHRGPGRINLCATTSTAA</sequence>
<dbReference type="EMBL" id="BEGY01000160">
    <property type="protein sequence ID" value="GAX85291.1"/>
    <property type="molecule type" value="Genomic_DNA"/>
</dbReference>
<feature type="compositionally biased region" description="Polar residues" evidence="1">
    <location>
        <begin position="46"/>
        <end position="56"/>
    </location>
</feature>
<protein>
    <submittedName>
        <fullName evidence="2">Uncharacterized protein</fullName>
    </submittedName>
</protein>
<feature type="region of interest" description="Disordered" evidence="1">
    <location>
        <begin position="1"/>
        <end position="112"/>
    </location>
</feature>
<organism evidence="2 3">
    <name type="scientific">Chlamydomonas eustigma</name>
    <dbReference type="NCBI Taxonomy" id="1157962"/>
    <lineage>
        <taxon>Eukaryota</taxon>
        <taxon>Viridiplantae</taxon>
        <taxon>Chlorophyta</taxon>
        <taxon>core chlorophytes</taxon>
        <taxon>Chlorophyceae</taxon>
        <taxon>CS clade</taxon>
        <taxon>Chlamydomonadales</taxon>
        <taxon>Chlamydomonadaceae</taxon>
        <taxon>Chlamydomonas</taxon>
    </lineage>
</organism>
<dbReference type="Proteomes" id="UP000232323">
    <property type="component" value="Unassembled WGS sequence"/>
</dbReference>
<comment type="caution">
    <text evidence="2">The sequence shown here is derived from an EMBL/GenBank/DDBJ whole genome shotgun (WGS) entry which is preliminary data.</text>
</comment>
<evidence type="ECO:0000313" key="3">
    <source>
        <dbReference type="Proteomes" id="UP000232323"/>
    </source>
</evidence>
<accession>A0A250XQE2</accession>